<dbReference type="Gene3D" id="1.10.167.10">
    <property type="entry name" value="Regulator of G-protein Signalling 4, domain 2"/>
    <property type="match status" value="1"/>
</dbReference>
<dbReference type="VEuPathDB" id="AmoebaDB:NAEGRDRAFT_49902"/>
<dbReference type="Proteomes" id="UP000006671">
    <property type="component" value="Unassembled WGS sequence"/>
</dbReference>
<keyword evidence="2" id="KW-1133">Transmembrane helix</keyword>
<dbReference type="GeneID" id="8853061"/>
<dbReference type="EMBL" id="GG738874">
    <property type="protein sequence ID" value="EFC43337.1"/>
    <property type="molecule type" value="Genomic_DNA"/>
</dbReference>
<protein>
    <submittedName>
        <fullName evidence="3">Predicted protein</fullName>
    </submittedName>
</protein>
<keyword evidence="2" id="KW-0472">Membrane</keyword>
<evidence type="ECO:0000313" key="4">
    <source>
        <dbReference type="Proteomes" id="UP000006671"/>
    </source>
</evidence>
<proteinExistence type="predicted"/>
<feature type="transmembrane region" description="Helical" evidence="2">
    <location>
        <begin position="56"/>
        <end position="83"/>
    </location>
</feature>
<sequence length="322" mass="37048">MYPDCVRGSVLELGDGFLATSMDFARLVRVNQVATRKGLFREHYDNSMIQIDTSNIIRLIISTWLLLSCGGFAMIVEMVYMLLNSRKVSSPNRDSKTDDIKYLLLKNEKFTSLFKEYCEGELSVENYFFYQELINIQNANCVSKEQLQKLESKFINTYAVFRVNISNNCRKEFYKTLKEVKQSTTSSFVLDRYLEEKPKSDQDRKREFKSLIVHQSQDNLMEHVDISENVVNTPLSSPPIRSHSSSNASYLKDSLSIKVCGTIENLLLGIQLNIQETFTRFQNTREYRQCLAESSELSAVASTSTTPNSNNRKNLAVRFDDE</sequence>
<evidence type="ECO:0000256" key="1">
    <source>
        <dbReference type="SAM" id="MobiDB-lite"/>
    </source>
</evidence>
<dbReference type="KEGG" id="ngr:NAEGRDRAFT_49902"/>
<gene>
    <name evidence="3" type="ORF">NAEGRDRAFT_49902</name>
</gene>
<reference evidence="3 4" key="1">
    <citation type="journal article" date="2010" name="Cell">
        <title>The genome of Naegleria gruberi illuminates early eukaryotic versatility.</title>
        <authorList>
            <person name="Fritz-Laylin L.K."/>
            <person name="Prochnik S.E."/>
            <person name="Ginger M.L."/>
            <person name="Dacks J.B."/>
            <person name="Carpenter M.L."/>
            <person name="Field M.C."/>
            <person name="Kuo A."/>
            <person name="Paredez A."/>
            <person name="Chapman J."/>
            <person name="Pham J."/>
            <person name="Shu S."/>
            <person name="Neupane R."/>
            <person name="Cipriano M."/>
            <person name="Mancuso J."/>
            <person name="Tu H."/>
            <person name="Salamov A."/>
            <person name="Lindquist E."/>
            <person name="Shapiro H."/>
            <person name="Lucas S."/>
            <person name="Grigoriev I.V."/>
            <person name="Cande W.Z."/>
            <person name="Fulton C."/>
            <person name="Rokhsar D.S."/>
            <person name="Dawson S.C."/>
        </authorList>
    </citation>
    <scope>NUCLEOTIDE SEQUENCE [LARGE SCALE GENOMIC DNA]</scope>
    <source>
        <strain evidence="3 4">NEG-M</strain>
    </source>
</reference>
<name>D2VIV0_NAEGR</name>
<dbReference type="AlphaFoldDB" id="D2VIV0"/>
<dbReference type="SUPFAM" id="SSF48097">
    <property type="entry name" value="Regulator of G-protein signaling, RGS"/>
    <property type="match status" value="1"/>
</dbReference>
<dbReference type="RefSeq" id="XP_002676081.1">
    <property type="nucleotide sequence ID" value="XM_002676035.1"/>
</dbReference>
<keyword evidence="4" id="KW-1185">Reference proteome</keyword>
<keyword evidence="2" id="KW-0812">Transmembrane</keyword>
<dbReference type="InterPro" id="IPR036305">
    <property type="entry name" value="RGS_sf"/>
</dbReference>
<evidence type="ECO:0000313" key="3">
    <source>
        <dbReference type="EMBL" id="EFC43337.1"/>
    </source>
</evidence>
<dbReference type="InterPro" id="IPR044926">
    <property type="entry name" value="RGS_subdomain_2"/>
</dbReference>
<organism evidence="4">
    <name type="scientific">Naegleria gruberi</name>
    <name type="common">Amoeba</name>
    <dbReference type="NCBI Taxonomy" id="5762"/>
    <lineage>
        <taxon>Eukaryota</taxon>
        <taxon>Discoba</taxon>
        <taxon>Heterolobosea</taxon>
        <taxon>Tetramitia</taxon>
        <taxon>Eutetramitia</taxon>
        <taxon>Vahlkampfiidae</taxon>
        <taxon>Naegleria</taxon>
    </lineage>
</organism>
<dbReference type="InParanoid" id="D2VIV0"/>
<feature type="region of interest" description="Disordered" evidence="1">
    <location>
        <begin position="298"/>
        <end position="322"/>
    </location>
</feature>
<evidence type="ECO:0000256" key="2">
    <source>
        <dbReference type="SAM" id="Phobius"/>
    </source>
</evidence>
<accession>D2VIV0</accession>